<dbReference type="Pfam" id="PF17171">
    <property type="entry name" value="GST_C_6"/>
    <property type="match status" value="1"/>
</dbReference>
<dbReference type="PANTHER" id="PTHR12289:SF41">
    <property type="entry name" value="FAILED AXON CONNECTIONS-RELATED"/>
    <property type="match status" value="1"/>
</dbReference>
<dbReference type="SFLD" id="SFLDS00019">
    <property type="entry name" value="Glutathione_Transferase_(cytos"/>
    <property type="match status" value="1"/>
</dbReference>
<dbReference type="Pfam" id="PF17172">
    <property type="entry name" value="GST_N_4"/>
    <property type="match status" value="1"/>
</dbReference>
<feature type="signal peptide" evidence="3">
    <location>
        <begin position="1"/>
        <end position="31"/>
    </location>
</feature>
<dbReference type="InterPro" id="IPR040079">
    <property type="entry name" value="Glutathione_S-Trfase"/>
</dbReference>
<keyword evidence="3" id="KW-0732">Signal</keyword>
<evidence type="ECO:0000313" key="6">
    <source>
        <dbReference type="EMBL" id="OQV26090.1"/>
    </source>
</evidence>
<dbReference type="SFLD" id="SFLDG01200">
    <property type="entry name" value="SUF1.1"/>
    <property type="match status" value="1"/>
</dbReference>
<organism evidence="6 7">
    <name type="scientific">Hypsibius exemplaris</name>
    <name type="common">Freshwater tardigrade</name>
    <dbReference type="NCBI Taxonomy" id="2072580"/>
    <lineage>
        <taxon>Eukaryota</taxon>
        <taxon>Metazoa</taxon>
        <taxon>Ecdysozoa</taxon>
        <taxon>Tardigrada</taxon>
        <taxon>Eutardigrada</taxon>
        <taxon>Parachela</taxon>
        <taxon>Hypsibioidea</taxon>
        <taxon>Hypsibiidae</taxon>
        <taxon>Hypsibius</taxon>
    </lineage>
</organism>
<dbReference type="InterPro" id="IPR050931">
    <property type="entry name" value="Mito_Protein_Transport_Metaxin"/>
</dbReference>
<dbReference type="EMBL" id="MTYJ01000001">
    <property type="protein sequence ID" value="OQV26090.1"/>
    <property type="molecule type" value="Genomic_DNA"/>
</dbReference>
<dbReference type="CDD" id="cd03193">
    <property type="entry name" value="GST_C_Metaxin"/>
    <property type="match status" value="1"/>
</dbReference>
<keyword evidence="7" id="KW-1185">Reference proteome</keyword>
<dbReference type="InterPro" id="IPR026928">
    <property type="entry name" value="FAX/IsoI-like"/>
</dbReference>
<proteinExistence type="inferred from homology"/>
<feature type="compositionally biased region" description="Polar residues" evidence="2">
    <location>
        <begin position="567"/>
        <end position="598"/>
    </location>
</feature>
<evidence type="ECO:0000256" key="3">
    <source>
        <dbReference type="SAM" id="SignalP"/>
    </source>
</evidence>
<feature type="domain" description="Thioredoxin-like fold" evidence="5">
    <location>
        <begin position="224"/>
        <end position="319"/>
    </location>
</feature>
<dbReference type="AlphaFoldDB" id="A0A1W0XF33"/>
<dbReference type="OrthoDB" id="5809458at2759"/>
<name>A0A1W0XF33_HYPEX</name>
<dbReference type="InterPro" id="IPR012336">
    <property type="entry name" value="Thioredoxin-like_fold"/>
</dbReference>
<dbReference type="SUPFAM" id="SSF47616">
    <property type="entry name" value="GST C-terminal domain-like"/>
    <property type="match status" value="1"/>
</dbReference>
<evidence type="ECO:0000256" key="1">
    <source>
        <dbReference type="ARBA" id="ARBA00006475"/>
    </source>
</evidence>
<sequence>MAAIFQGKIGFFVVGYALFICLMMSIQVSDAASVTRYCNHCLWNQSIFTCPETVDYRSVACPSETHKCLKIVGNFTAWNDQTARYSIITGTQRVCLTTLSAKHLDIKDQSAGCRKGMATETKVDAWSFLFRGDYCICDTDNCNHAGTARVGVLAELTAIFTGIHLQGVRTDTLLTEAEMAASYSPTKASSKENLAGASATTVDRNNTVILHAFGRNQFGPTPSPFCLKLETYLRLAKITYSLDTTQPKSAKEGKSPWISCSGQAVSDSSVCVEFLKTHHVGKDLNAGLSASDKAVSRAFQKMFEEEFCWVLALWRWSFDPHQTMMKSLQFSKIKEFIGSKVIRAETKKQAHGHGIGRRTPEEIMQIGETDIRAVSDFLDAKKYLMGGESASDLDCTAFGFLAQILYTSPSCPLNGFMRENTPNLVEYCDRLKAEAWPDWDEVCASALAKPEKKALKHSLSTEQVLESKITTTTHHTNGHTAENITGTVNGGATTYTETFLPTVHGAILVQEIESTKPAVVGEDSHHHNHVTNGGGDHCGSVSNGHAHHETSNGVVYSETTTTTTTTSDQCSAPDTSASYSCDTSASTGDSGAVSASCN</sequence>
<feature type="domain" description="Metaxin glutathione S-transferase" evidence="4">
    <location>
        <begin position="368"/>
        <end position="431"/>
    </location>
</feature>
<evidence type="ECO:0000259" key="5">
    <source>
        <dbReference type="Pfam" id="PF17172"/>
    </source>
</evidence>
<evidence type="ECO:0000313" key="7">
    <source>
        <dbReference type="Proteomes" id="UP000192578"/>
    </source>
</evidence>
<feature type="region of interest" description="Disordered" evidence="2">
    <location>
        <begin position="522"/>
        <end position="598"/>
    </location>
</feature>
<evidence type="ECO:0000256" key="2">
    <source>
        <dbReference type="SAM" id="MobiDB-lite"/>
    </source>
</evidence>
<dbReference type="GO" id="GO:0005737">
    <property type="term" value="C:cytoplasm"/>
    <property type="evidence" value="ECO:0007669"/>
    <property type="project" value="TreeGrafter"/>
</dbReference>
<comment type="similarity">
    <text evidence="1">Belongs to the FAX family.</text>
</comment>
<dbReference type="PANTHER" id="PTHR12289">
    <property type="entry name" value="METAXIN RELATED"/>
    <property type="match status" value="1"/>
</dbReference>
<protein>
    <submittedName>
        <fullName evidence="6">Failed axon connections-like protein</fullName>
    </submittedName>
</protein>
<evidence type="ECO:0000259" key="4">
    <source>
        <dbReference type="Pfam" id="PF17171"/>
    </source>
</evidence>
<feature type="chain" id="PRO_5012529036" evidence="3">
    <location>
        <begin position="32"/>
        <end position="598"/>
    </location>
</feature>
<gene>
    <name evidence="6" type="ORF">BV898_00217</name>
</gene>
<comment type="caution">
    <text evidence="6">The sequence shown here is derived from an EMBL/GenBank/DDBJ whole genome shotgun (WGS) entry which is preliminary data.</text>
</comment>
<dbReference type="Proteomes" id="UP000192578">
    <property type="component" value="Unassembled WGS sequence"/>
</dbReference>
<dbReference type="InterPro" id="IPR033468">
    <property type="entry name" value="Metaxin_GST"/>
</dbReference>
<reference evidence="7" key="1">
    <citation type="submission" date="2017-01" db="EMBL/GenBank/DDBJ databases">
        <title>Comparative genomics of anhydrobiosis in the tardigrade Hypsibius dujardini.</title>
        <authorList>
            <person name="Yoshida Y."/>
            <person name="Koutsovoulos G."/>
            <person name="Laetsch D."/>
            <person name="Stevens L."/>
            <person name="Kumar S."/>
            <person name="Horikawa D."/>
            <person name="Ishino K."/>
            <person name="Komine S."/>
            <person name="Tomita M."/>
            <person name="Blaxter M."/>
            <person name="Arakawa K."/>
        </authorList>
    </citation>
    <scope>NUCLEOTIDE SEQUENCE [LARGE SCALE GENOMIC DNA]</scope>
    <source>
        <strain evidence="7">Z151</strain>
    </source>
</reference>
<accession>A0A1W0XF33</accession>
<dbReference type="SFLD" id="SFLDG01180">
    <property type="entry name" value="SUF1"/>
    <property type="match status" value="1"/>
</dbReference>
<dbReference type="InterPro" id="IPR036282">
    <property type="entry name" value="Glutathione-S-Trfase_C_sf"/>
</dbReference>